<proteinExistence type="predicted"/>
<name>A0A8J4RIW8_9ROSI</name>
<dbReference type="AlphaFoldDB" id="A0A8J4RIW8"/>
<keyword evidence="2" id="KW-1185">Reference proteome</keyword>
<dbReference type="Proteomes" id="UP000737018">
    <property type="component" value="Unassembled WGS sequence"/>
</dbReference>
<protein>
    <submittedName>
        <fullName evidence="1">Uncharacterized protein</fullName>
    </submittedName>
</protein>
<evidence type="ECO:0000313" key="2">
    <source>
        <dbReference type="Proteomes" id="UP000737018"/>
    </source>
</evidence>
<organism evidence="1 2">
    <name type="scientific">Castanea mollissima</name>
    <name type="common">Chinese chestnut</name>
    <dbReference type="NCBI Taxonomy" id="60419"/>
    <lineage>
        <taxon>Eukaryota</taxon>
        <taxon>Viridiplantae</taxon>
        <taxon>Streptophyta</taxon>
        <taxon>Embryophyta</taxon>
        <taxon>Tracheophyta</taxon>
        <taxon>Spermatophyta</taxon>
        <taxon>Magnoliopsida</taxon>
        <taxon>eudicotyledons</taxon>
        <taxon>Gunneridae</taxon>
        <taxon>Pentapetalae</taxon>
        <taxon>rosids</taxon>
        <taxon>fabids</taxon>
        <taxon>Fagales</taxon>
        <taxon>Fagaceae</taxon>
        <taxon>Castanea</taxon>
    </lineage>
</organism>
<comment type="caution">
    <text evidence="1">The sequence shown here is derived from an EMBL/GenBank/DDBJ whole genome shotgun (WGS) entry which is preliminary data.</text>
</comment>
<reference evidence="1" key="1">
    <citation type="submission" date="2020-03" db="EMBL/GenBank/DDBJ databases">
        <title>Castanea mollissima Vanexum genome sequencing.</title>
        <authorList>
            <person name="Staton M."/>
        </authorList>
    </citation>
    <scope>NUCLEOTIDE SEQUENCE</scope>
    <source>
        <tissue evidence="1">Leaf</tissue>
    </source>
</reference>
<accession>A0A8J4RIW8</accession>
<dbReference type="EMBL" id="JRKL02001140">
    <property type="protein sequence ID" value="KAF3965779.1"/>
    <property type="molecule type" value="Genomic_DNA"/>
</dbReference>
<sequence>MAQHCPYSNYAELMGLFRGFNKLGRELKCVNVKNKFSLIFFSSEVSVLTKELEDPAHVMIVIEVGFLKLQEARISTSTGCGGMPR</sequence>
<gene>
    <name evidence="1" type="ORF">CMV_010064</name>
</gene>
<evidence type="ECO:0000313" key="1">
    <source>
        <dbReference type="EMBL" id="KAF3965779.1"/>
    </source>
</evidence>